<dbReference type="InterPro" id="IPR058163">
    <property type="entry name" value="LysR-type_TF_proteobact-type"/>
</dbReference>
<dbReference type="SUPFAM" id="SSF46785">
    <property type="entry name" value="Winged helix' DNA-binding domain"/>
    <property type="match status" value="1"/>
</dbReference>
<dbReference type="CDD" id="cd08432">
    <property type="entry name" value="PBP2_GcdR_TrpI_HvrB_AmpR_like"/>
    <property type="match status" value="1"/>
</dbReference>
<dbReference type="PANTHER" id="PTHR30537:SF74">
    <property type="entry name" value="HTH-TYPE TRANSCRIPTIONAL REGULATOR TRPI"/>
    <property type="match status" value="1"/>
</dbReference>
<dbReference type="PANTHER" id="PTHR30537">
    <property type="entry name" value="HTH-TYPE TRANSCRIPTIONAL REGULATOR"/>
    <property type="match status" value="1"/>
</dbReference>
<dbReference type="EMBL" id="FBWG01000049">
    <property type="protein sequence ID" value="CUX61606.1"/>
    <property type="molecule type" value="Genomic_DNA"/>
</dbReference>
<dbReference type="SUPFAM" id="SSF53850">
    <property type="entry name" value="Periplasmic binding protein-like II"/>
    <property type="match status" value="1"/>
</dbReference>
<comment type="similarity">
    <text evidence="1">Belongs to the LysR transcriptional regulatory family.</text>
</comment>
<dbReference type="Pfam" id="PF00126">
    <property type="entry name" value="HTH_1"/>
    <property type="match status" value="1"/>
</dbReference>
<dbReference type="Proteomes" id="UP000191987">
    <property type="component" value="Unassembled WGS sequence"/>
</dbReference>
<keyword evidence="4" id="KW-0804">Transcription</keyword>
<accession>A0A1S7S2Y7</accession>
<dbReference type="Gene3D" id="1.10.10.10">
    <property type="entry name" value="Winged helix-like DNA-binding domain superfamily/Winged helix DNA-binding domain"/>
    <property type="match status" value="1"/>
</dbReference>
<dbReference type="RefSeq" id="WP_080821173.1">
    <property type="nucleotide sequence ID" value="NZ_LT009750.1"/>
</dbReference>
<evidence type="ECO:0000256" key="1">
    <source>
        <dbReference type="ARBA" id="ARBA00009437"/>
    </source>
</evidence>
<dbReference type="GO" id="GO:0003700">
    <property type="term" value="F:DNA-binding transcription factor activity"/>
    <property type="evidence" value="ECO:0007669"/>
    <property type="project" value="InterPro"/>
</dbReference>
<dbReference type="PRINTS" id="PR00039">
    <property type="entry name" value="HTHLYSR"/>
</dbReference>
<dbReference type="GO" id="GO:0006351">
    <property type="term" value="P:DNA-templated transcription"/>
    <property type="evidence" value="ECO:0007669"/>
    <property type="project" value="TreeGrafter"/>
</dbReference>
<reference evidence="6 7" key="1">
    <citation type="submission" date="2016-01" db="EMBL/GenBank/DDBJ databases">
        <authorList>
            <person name="Oliw E.H."/>
        </authorList>
    </citation>
    <scope>NUCLEOTIDE SEQUENCE [LARGE SCALE GENOMIC DNA]</scope>
    <source>
        <strain evidence="6 7">Zutra 3-1</strain>
    </source>
</reference>
<evidence type="ECO:0000313" key="7">
    <source>
        <dbReference type="Proteomes" id="UP000191987"/>
    </source>
</evidence>
<evidence type="ECO:0000259" key="5">
    <source>
        <dbReference type="PROSITE" id="PS50931"/>
    </source>
</evidence>
<protein>
    <submittedName>
        <fullName evidence="6">Glycine cleavage system transcriptional activator GcvA</fullName>
    </submittedName>
</protein>
<keyword evidence="2" id="KW-0805">Transcription regulation</keyword>
<dbReference type="Pfam" id="PF03466">
    <property type="entry name" value="LysR_substrate"/>
    <property type="match status" value="1"/>
</dbReference>
<gene>
    <name evidence="6" type="ORF">AGR7C_pAt0088</name>
</gene>
<organism evidence="6 7">
    <name type="scientific">Agrobacterium deltaense Zutra 3/1</name>
    <dbReference type="NCBI Taxonomy" id="1183427"/>
    <lineage>
        <taxon>Bacteria</taxon>
        <taxon>Pseudomonadati</taxon>
        <taxon>Pseudomonadota</taxon>
        <taxon>Alphaproteobacteria</taxon>
        <taxon>Hyphomicrobiales</taxon>
        <taxon>Rhizobiaceae</taxon>
        <taxon>Rhizobium/Agrobacterium group</taxon>
        <taxon>Agrobacterium</taxon>
    </lineage>
</organism>
<dbReference type="AlphaFoldDB" id="A0A1S7S2Y7"/>
<evidence type="ECO:0000256" key="4">
    <source>
        <dbReference type="ARBA" id="ARBA00023163"/>
    </source>
</evidence>
<keyword evidence="3" id="KW-0238">DNA-binding</keyword>
<evidence type="ECO:0000256" key="3">
    <source>
        <dbReference type="ARBA" id="ARBA00023125"/>
    </source>
</evidence>
<dbReference type="InterPro" id="IPR036390">
    <property type="entry name" value="WH_DNA-bd_sf"/>
</dbReference>
<evidence type="ECO:0000256" key="2">
    <source>
        <dbReference type="ARBA" id="ARBA00023015"/>
    </source>
</evidence>
<feature type="domain" description="HTH lysR-type" evidence="5">
    <location>
        <begin position="6"/>
        <end position="63"/>
    </location>
</feature>
<dbReference type="GO" id="GO:0043565">
    <property type="term" value="F:sequence-specific DNA binding"/>
    <property type="evidence" value="ECO:0007669"/>
    <property type="project" value="TreeGrafter"/>
</dbReference>
<dbReference type="InterPro" id="IPR036388">
    <property type="entry name" value="WH-like_DNA-bd_sf"/>
</dbReference>
<dbReference type="PROSITE" id="PS50931">
    <property type="entry name" value="HTH_LYSR"/>
    <property type="match status" value="1"/>
</dbReference>
<dbReference type="InterPro" id="IPR005119">
    <property type="entry name" value="LysR_subst-bd"/>
</dbReference>
<evidence type="ECO:0000313" key="6">
    <source>
        <dbReference type="EMBL" id="CUX61606.1"/>
    </source>
</evidence>
<name>A0A1S7S2Y7_9HYPH</name>
<dbReference type="InterPro" id="IPR000847">
    <property type="entry name" value="LysR_HTH_N"/>
</dbReference>
<proteinExistence type="inferred from homology"/>
<sequence length="304" mass="33660">MATILPSMSSLLAFEAAARHLSFTRASIELNITQGAVSQRIKTLEETLGVPLFIRDGNLIRVTAAGYEYLEAARRAITEMLVATDRAVGYQRGDVLTIACLGTFALKCLIPNLKFFREEHPDISLKIRTLVPYGPPTIQHFDVSIQYGVGDWPGYVAMKIAPEEIFPVCSPELAAAGDGLRVPADLSRYTIIRTASPLILRDDWPLWLEEAGIAGLKTSDEIICDLLYPSFQAAIEGLGVALGRTAVVAKDLREGRLVEPFDVRLQSPLGYYVVAAPERAQDVKVEKFTKWVRKYFSETTELRN</sequence>
<dbReference type="Gene3D" id="3.40.190.10">
    <property type="entry name" value="Periplasmic binding protein-like II"/>
    <property type="match status" value="2"/>
</dbReference>